<reference evidence="2 3" key="1">
    <citation type="submission" date="2020-08" db="EMBL/GenBank/DDBJ databases">
        <title>Genomic Encyclopedia of Type Strains, Phase III (KMG-III): the genomes of soil and plant-associated and newly described type strains.</title>
        <authorList>
            <person name="Whitman W."/>
        </authorList>
    </citation>
    <scope>NUCLEOTIDE SEQUENCE [LARGE SCALE GENOMIC DNA]</scope>
    <source>
        <strain evidence="2 3">CECT 8305</strain>
    </source>
</reference>
<dbReference type="AlphaFoldDB" id="A0A7W9UWB5"/>
<comment type="caution">
    <text evidence="2">The sequence shown here is derived from an EMBL/GenBank/DDBJ whole genome shotgun (WGS) entry which is preliminary data.</text>
</comment>
<evidence type="ECO:0000313" key="3">
    <source>
        <dbReference type="Proteomes" id="UP000588098"/>
    </source>
</evidence>
<protein>
    <submittedName>
        <fullName evidence="2">Uncharacterized protein</fullName>
    </submittedName>
</protein>
<gene>
    <name evidence="2" type="ORF">FHS42_000154</name>
</gene>
<dbReference type="EMBL" id="JACHJL010000001">
    <property type="protein sequence ID" value="MBB5933136.1"/>
    <property type="molecule type" value="Genomic_DNA"/>
</dbReference>
<dbReference type="Proteomes" id="UP000588098">
    <property type="component" value="Unassembled WGS sequence"/>
</dbReference>
<organism evidence="2 3">
    <name type="scientific">Streptomyces zagrosensis</name>
    <dbReference type="NCBI Taxonomy" id="1042984"/>
    <lineage>
        <taxon>Bacteria</taxon>
        <taxon>Bacillati</taxon>
        <taxon>Actinomycetota</taxon>
        <taxon>Actinomycetes</taxon>
        <taxon>Kitasatosporales</taxon>
        <taxon>Streptomycetaceae</taxon>
        <taxon>Streptomyces</taxon>
    </lineage>
</organism>
<sequence>MPGLRNLVGSVSAAIGIGPAIVVSGPLQVDSGQGRGLERQALVVRSTGRDDVLRLPGIRPVQQRHTESSHVSAPAHAEGNRTLQRSDRVHAAVGRLEQTTVIRALSERCAEGVTRGRQRGGITLHLQYELAGRCSLVDRELTRFGAWFGMCQGRS</sequence>
<feature type="region of interest" description="Disordered" evidence="1">
    <location>
        <begin position="63"/>
        <end position="82"/>
    </location>
</feature>
<accession>A0A7W9UWB5</accession>
<name>A0A7W9UWB5_9ACTN</name>
<proteinExistence type="predicted"/>
<keyword evidence="3" id="KW-1185">Reference proteome</keyword>
<evidence type="ECO:0000256" key="1">
    <source>
        <dbReference type="SAM" id="MobiDB-lite"/>
    </source>
</evidence>
<evidence type="ECO:0000313" key="2">
    <source>
        <dbReference type="EMBL" id="MBB5933136.1"/>
    </source>
</evidence>